<dbReference type="RefSeq" id="WP_189969918.1">
    <property type="nucleotide sequence ID" value="NZ_BMVL01000006.1"/>
</dbReference>
<dbReference type="SUPFAM" id="SSF117281">
    <property type="entry name" value="Kelch motif"/>
    <property type="match status" value="1"/>
</dbReference>
<evidence type="ECO:0000313" key="2">
    <source>
        <dbReference type="Proteomes" id="UP001519310"/>
    </source>
</evidence>
<comment type="caution">
    <text evidence="1">The sequence shown here is derived from an EMBL/GenBank/DDBJ whole genome shotgun (WGS) entry which is preliminary data.</text>
</comment>
<dbReference type="InterPro" id="IPR015915">
    <property type="entry name" value="Kelch-typ_b-propeller"/>
</dbReference>
<dbReference type="Gene3D" id="2.130.10.80">
    <property type="entry name" value="Galactose oxidase/kelch, beta-propeller"/>
    <property type="match status" value="1"/>
</dbReference>
<reference evidence="1 2" key="1">
    <citation type="submission" date="2021-03" db="EMBL/GenBank/DDBJ databases">
        <title>Genomic Encyclopedia of Type Strains, Phase IV (KMG-IV): sequencing the most valuable type-strain genomes for metagenomic binning, comparative biology and taxonomic classification.</title>
        <authorList>
            <person name="Goeker M."/>
        </authorList>
    </citation>
    <scope>NUCLEOTIDE SEQUENCE [LARGE SCALE GENOMIC DNA]</scope>
    <source>
        <strain evidence="1 2">DSM 40526</strain>
    </source>
</reference>
<gene>
    <name evidence="1" type="ORF">J2Z77_003632</name>
</gene>
<keyword evidence="2" id="KW-1185">Reference proteome</keyword>
<protein>
    <submittedName>
        <fullName evidence="1">Uncharacterized protein</fullName>
    </submittedName>
</protein>
<name>A0ABS4L6U3_STRAV</name>
<dbReference type="EMBL" id="JAGGLQ010000006">
    <property type="protein sequence ID" value="MBP2037825.1"/>
    <property type="molecule type" value="Genomic_DNA"/>
</dbReference>
<proteinExistence type="predicted"/>
<dbReference type="InterPro" id="IPR037293">
    <property type="entry name" value="Gal_Oxidase_central_sf"/>
</dbReference>
<sequence length="202" mass="21484">MDLSRHQLRAGRIDFRFDDFAGPGGQDFSNISYIILVFPTGGALTLESIETRRRLPLDQALLRWHPTTPETAKLAVHAGLVRPGRIVFFRGDEHDPGRHFLGRTDLAQIDSTRVYDCTTGAIERIPSPEVAAGQPPADLFCCGHAQLADGRLLVAGGTGGSRATALDALARPGTTACTVCDAAEALLPILAHGQGDVPGHGD</sequence>
<accession>A0ABS4L6U3</accession>
<evidence type="ECO:0000313" key="1">
    <source>
        <dbReference type="EMBL" id="MBP2037825.1"/>
    </source>
</evidence>
<dbReference type="Proteomes" id="UP001519310">
    <property type="component" value="Unassembled WGS sequence"/>
</dbReference>
<organism evidence="1 2">
    <name type="scientific">Streptomyces avidinii</name>
    <dbReference type="NCBI Taxonomy" id="1895"/>
    <lineage>
        <taxon>Bacteria</taxon>
        <taxon>Bacillati</taxon>
        <taxon>Actinomycetota</taxon>
        <taxon>Actinomycetes</taxon>
        <taxon>Kitasatosporales</taxon>
        <taxon>Streptomycetaceae</taxon>
        <taxon>Streptomyces</taxon>
    </lineage>
</organism>